<name>A0A3R7MAV0_PENVA</name>
<reference evidence="1 2" key="2">
    <citation type="submission" date="2019-01" db="EMBL/GenBank/DDBJ databases">
        <title>The decoding of complex shrimp genome reveals the adaptation for benthos swimmer, frequently molting mechanism and breeding impact on genome.</title>
        <authorList>
            <person name="Sun Y."/>
            <person name="Gao Y."/>
            <person name="Yu Y."/>
        </authorList>
    </citation>
    <scope>NUCLEOTIDE SEQUENCE [LARGE SCALE GENOMIC DNA]</scope>
    <source>
        <tissue evidence="1">Muscle</tissue>
    </source>
</reference>
<reference evidence="1 2" key="1">
    <citation type="submission" date="2018-04" db="EMBL/GenBank/DDBJ databases">
        <authorList>
            <person name="Zhang X."/>
            <person name="Yuan J."/>
            <person name="Li F."/>
            <person name="Xiang J."/>
        </authorList>
    </citation>
    <scope>NUCLEOTIDE SEQUENCE [LARGE SCALE GENOMIC DNA]</scope>
    <source>
        <tissue evidence="1">Muscle</tissue>
    </source>
</reference>
<dbReference type="Gene3D" id="3.40.190.10">
    <property type="entry name" value="Periplasmic binding protein-like II"/>
    <property type="match status" value="2"/>
</dbReference>
<protein>
    <submittedName>
        <fullName evidence="1">Putative phosphite transport system-binding protein ptxB</fullName>
    </submittedName>
</protein>
<organism evidence="1 2">
    <name type="scientific">Penaeus vannamei</name>
    <name type="common">Whiteleg shrimp</name>
    <name type="synonym">Litopenaeus vannamei</name>
    <dbReference type="NCBI Taxonomy" id="6689"/>
    <lineage>
        <taxon>Eukaryota</taxon>
        <taxon>Metazoa</taxon>
        <taxon>Ecdysozoa</taxon>
        <taxon>Arthropoda</taxon>
        <taxon>Crustacea</taxon>
        <taxon>Multicrustacea</taxon>
        <taxon>Malacostraca</taxon>
        <taxon>Eumalacostraca</taxon>
        <taxon>Eucarida</taxon>
        <taxon>Decapoda</taxon>
        <taxon>Dendrobranchiata</taxon>
        <taxon>Penaeoidea</taxon>
        <taxon>Penaeidae</taxon>
        <taxon>Penaeus</taxon>
    </lineage>
</organism>
<dbReference type="PANTHER" id="PTHR35841:SF1">
    <property type="entry name" value="PHOSPHONATES-BINDING PERIPLASMIC PROTEIN"/>
    <property type="match status" value="1"/>
</dbReference>
<gene>
    <name evidence="1" type="ORF">C7M84_003616</name>
</gene>
<dbReference type="STRING" id="6689.A0A3R7MAV0"/>
<dbReference type="SUPFAM" id="SSF53850">
    <property type="entry name" value="Periplasmic binding protein-like II"/>
    <property type="match status" value="1"/>
</dbReference>
<evidence type="ECO:0000313" key="1">
    <source>
        <dbReference type="EMBL" id="ROT77720.1"/>
    </source>
</evidence>
<keyword evidence="2" id="KW-1185">Reference proteome</keyword>
<dbReference type="OrthoDB" id="5310573at2759"/>
<dbReference type="AlphaFoldDB" id="A0A3R7MAV0"/>
<proteinExistence type="predicted"/>
<dbReference type="Proteomes" id="UP000283509">
    <property type="component" value="Unassembled WGS sequence"/>
</dbReference>
<accession>A0A3R7MAV0</accession>
<evidence type="ECO:0000313" key="2">
    <source>
        <dbReference type="Proteomes" id="UP000283509"/>
    </source>
</evidence>
<dbReference type="EMBL" id="QCYY01001490">
    <property type="protein sequence ID" value="ROT77720.1"/>
    <property type="molecule type" value="Genomic_DNA"/>
</dbReference>
<comment type="caution">
    <text evidence="1">The sequence shown here is derived from an EMBL/GenBank/DDBJ whole genome shotgun (WGS) entry which is preliminary data.</text>
</comment>
<dbReference type="PANTHER" id="PTHR35841">
    <property type="entry name" value="PHOSPHONATES-BINDING PERIPLASMIC PROTEIN"/>
    <property type="match status" value="1"/>
</dbReference>
<dbReference type="Pfam" id="PF12974">
    <property type="entry name" value="Phosphonate-bd"/>
    <property type="match status" value="1"/>
</dbReference>
<sequence length="307" mass="34789">MLLGSCYVALESSSAGAAPENGCFSNISTMTSERRLLRLATYMCPSLPVEYYEFLADYLETELNLRTVLLYDSRRPGPDSQRGDEERIDMAFVRTSTYIEKFRSSNKFKLLPASAATKHPVRGEVHGYFADIVVHRDVRNRVKEFLDLRGCKYAYASENSISSARQVLLTLKQMGENASFFSDIQASGNHMNSLEMVVAKKAEAAAVDSIALTNYLNRFYYQKAELHLQESWGPLPPHPILVNTNLPDEIQGQIERALLELHNKRRWAEQLASFGVTRFCKTSSDIYFEAVELMENTKSLSLGITYY</sequence>